<protein>
    <submittedName>
        <fullName evidence="4">CHAT domain-containing protein</fullName>
    </submittedName>
</protein>
<dbReference type="PANTHER" id="PTHR10098">
    <property type="entry name" value="RAPSYN-RELATED"/>
    <property type="match status" value="1"/>
</dbReference>
<dbReference type="Pfam" id="PF12770">
    <property type="entry name" value="CHAT"/>
    <property type="match status" value="1"/>
</dbReference>
<evidence type="ECO:0000313" key="5">
    <source>
        <dbReference type="Proteomes" id="UP000474296"/>
    </source>
</evidence>
<dbReference type="InterPro" id="IPR019734">
    <property type="entry name" value="TPR_rpt"/>
</dbReference>
<sequence>MNIGLAQDSGYLEKAASFIYSDKDSSLFYIEKQINLLKGKNEPLELLEAITYKTFVAGYYSDLTTLKNTIALEADIYNNLSDSLSNTQEGFDIGSMLLYDQGKYHYKLNQYDKARDAFFKIIERIESNNDISIRKDHSFLTVSNSYLALMYIDELKYEVAEEFYNENLRLHKLNNDTETTFLETQNLLAELKLLRNENSESIHLARKSVNRYEEIGPEKQLNSYISTSQLLIDNYLEIEQLDSAQYFINQTKPYLEKRKRFANSFNRLQADLYIKQKAYDKAENEYLQILTNLESTGNHFEKIRIYLRLGKLYTLKEDNEAAREIYGKGLSLINDEELRGSNYLIKKIELLSESNQLLSKEGENEKLELAVKQGQELVKTIDLLKLSFINDSDKQNLINASISGIEYSLDALNKLYAKQENDNHLEAAFQLIENSKNSILLDALTRNKASSFSGIPEDMLEEEKRLRVTINNLQKEKSEESKAELFKVKNDYNNLIELFESDYPKYYQLKYAKNIPSVKELQNELDNNTLFLNFFSGNNTMHIVSVSKEKKRLTTIENSENLSNQIIALTKLLSDPKSDIKELNVISTKLYEQLLKPVIQDKYINIIIAADGVLHYLPFEALFNGGNYVVDQYICSYVNSASLLSELKSKPTIKKNKLLAFAPRFSKKSNDSQLQPLPNNEKEANTIAGYFRGSIFKGEQASKASFADNLESYNILHLATHAIVDNETPEYSYLAFTEDDTEDSFLYVNDLYATNMNAKLITLSACETGLGKLQKGEGMISLSRAFFYAGASSIAHTLWKANDNSSSQIMQGFYEELSEGKPKNEALRNAKLNFINANSDNNLSHPYYWAGFVISGDTTPVTSSNKKWAWFLVVLVPVFLVISSNKRRRNNAA</sequence>
<feature type="repeat" description="TPR" evidence="1">
    <location>
        <begin position="95"/>
        <end position="128"/>
    </location>
</feature>
<keyword evidence="2" id="KW-0472">Membrane</keyword>
<dbReference type="PROSITE" id="PS50005">
    <property type="entry name" value="TPR"/>
    <property type="match status" value="2"/>
</dbReference>
<keyword evidence="2" id="KW-0812">Transmembrane</keyword>
<accession>A0A6M0CLD6</accession>
<name>A0A6M0CLD6_9FLAO</name>
<dbReference type="Proteomes" id="UP000474296">
    <property type="component" value="Unassembled WGS sequence"/>
</dbReference>
<gene>
    <name evidence="4" type="ORF">GWK10_15845</name>
</gene>
<comment type="caution">
    <text evidence="4">The sequence shown here is derived from an EMBL/GenBank/DDBJ whole genome shotgun (WGS) entry which is preliminary data.</text>
</comment>
<keyword evidence="5" id="KW-1185">Reference proteome</keyword>
<dbReference type="InterPro" id="IPR024983">
    <property type="entry name" value="CHAT_dom"/>
</dbReference>
<feature type="domain" description="CHAT" evidence="3">
    <location>
        <begin position="587"/>
        <end position="857"/>
    </location>
</feature>
<feature type="repeat" description="TPR" evidence="1">
    <location>
        <begin position="303"/>
        <end position="336"/>
    </location>
</feature>
<organism evidence="4 5">
    <name type="scientific">Spongiivirga citrea</name>
    <dbReference type="NCBI Taxonomy" id="1481457"/>
    <lineage>
        <taxon>Bacteria</taxon>
        <taxon>Pseudomonadati</taxon>
        <taxon>Bacteroidota</taxon>
        <taxon>Flavobacteriia</taxon>
        <taxon>Flavobacteriales</taxon>
        <taxon>Flavobacteriaceae</taxon>
        <taxon>Spongiivirga</taxon>
    </lineage>
</organism>
<evidence type="ECO:0000259" key="3">
    <source>
        <dbReference type="Pfam" id="PF12770"/>
    </source>
</evidence>
<feature type="transmembrane region" description="Helical" evidence="2">
    <location>
        <begin position="868"/>
        <end position="885"/>
    </location>
</feature>
<dbReference type="SMART" id="SM00028">
    <property type="entry name" value="TPR"/>
    <property type="match status" value="3"/>
</dbReference>
<dbReference type="RefSeq" id="WP_164033380.1">
    <property type="nucleotide sequence ID" value="NZ_JAABOQ010000007.1"/>
</dbReference>
<keyword evidence="1" id="KW-0802">TPR repeat</keyword>
<dbReference type="AlphaFoldDB" id="A0A6M0CLD6"/>
<evidence type="ECO:0000256" key="2">
    <source>
        <dbReference type="SAM" id="Phobius"/>
    </source>
</evidence>
<dbReference type="SUPFAM" id="SSF48452">
    <property type="entry name" value="TPR-like"/>
    <property type="match status" value="1"/>
</dbReference>
<dbReference type="InterPro" id="IPR011990">
    <property type="entry name" value="TPR-like_helical_dom_sf"/>
</dbReference>
<evidence type="ECO:0000313" key="4">
    <source>
        <dbReference type="EMBL" id="NER18691.1"/>
    </source>
</evidence>
<dbReference type="EMBL" id="JAABOQ010000007">
    <property type="protein sequence ID" value="NER18691.1"/>
    <property type="molecule type" value="Genomic_DNA"/>
</dbReference>
<reference evidence="4 5" key="1">
    <citation type="submission" date="2020-01" db="EMBL/GenBank/DDBJ databases">
        <title>Spongiivirga citrea KCTC 32990T.</title>
        <authorList>
            <person name="Wang G."/>
        </authorList>
    </citation>
    <scope>NUCLEOTIDE SEQUENCE [LARGE SCALE GENOMIC DNA]</scope>
    <source>
        <strain evidence="4 5">KCTC 32990</strain>
    </source>
</reference>
<proteinExistence type="predicted"/>
<evidence type="ECO:0000256" key="1">
    <source>
        <dbReference type="PROSITE-ProRule" id="PRU00339"/>
    </source>
</evidence>
<keyword evidence="2" id="KW-1133">Transmembrane helix</keyword>
<dbReference type="Gene3D" id="1.25.40.10">
    <property type="entry name" value="Tetratricopeptide repeat domain"/>
    <property type="match status" value="2"/>
</dbReference>